<evidence type="ECO:0000313" key="1">
    <source>
        <dbReference type="Proteomes" id="UP000887540"/>
    </source>
</evidence>
<sequence>MITSTREGVHDKYWHEGFGYTFRRACKNWDTYYCQYRDKKKCMVSARYHRELGTFEVSGTHQDDPEPAAMEACLLIRRIYEMAAELQMMDPRKIVETCFGDASPEALRLTPDKEHIYRAIRKIKHEKGFDVEEPKSLTNINIGKLELLETIDGEKMFFADTGVIEGTRSLIFTTPSLLEVLAQAKGIACDATCDYNHWIVHDGTRYSPYRTANVAEGWNKRFNKSTGKKPTLLRFSESLHSEIAMICQTVAEIDRTPQPLPSDKDIRLAQLLNQYGYLSTVEYFDRIGEIFSEIDF</sequence>
<reference evidence="2" key="1">
    <citation type="submission" date="2022-11" db="UniProtKB">
        <authorList>
            <consortium name="WormBaseParasite"/>
        </authorList>
    </citation>
    <scope>IDENTIFICATION</scope>
</reference>
<protein>
    <submittedName>
        <fullName evidence="2">Uncharacterized protein</fullName>
    </submittedName>
</protein>
<evidence type="ECO:0000313" key="2">
    <source>
        <dbReference type="WBParaSite" id="ACRNAN_Path_15.g45.t1"/>
    </source>
</evidence>
<accession>A0A914C1A6</accession>
<dbReference type="AlphaFoldDB" id="A0A914C1A6"/>
<proteinExistence type="predicted"/>
<dbReference type="WBParaSite" id="ACRNAN_Path_15.g45.t1">
    <property type="protein sequence ID" value="ACRNAN_Path_15.g45.t1"/>
    <property type="gene ID" value="ACRNAN_Path_15.g45"/>
</dbReference>
<organism evidence="1 2">
    <name type="scientific">Acrobeloides nanus</name>
    <dbReference type="NCBI Taxonomy" id="290746"/>
    <lineage>
        <taxon>Eukaryota</taxon>
        <taxon>Metazoa</taxon>
        <taxon>Ecdysozoa</taxon>
        <taxon>Nematoda</taxon>
        <taxon>Chromadorea</taxon>
        <taxon>Rhabditida</taxon>
        <taxon>Tylenchina</taxon>
        <taxon>Cephalobomorpha</taxon>
        <taxon>Cephaloboidea</taxon>
        <taxon>Cephalobidae</taxon>
        <taxon>Acrobeloides</taxon>
    </lineage>
</organism>
<keyword evidence="1" id="KW-1185">Reference proteome</keyword>
<name>A0A914C1A6_9BILA</name>
<dbReference type="Proteomes" id="UP000887540">
    <property type="component" value="Unplaced"/>
</dbReference>